<evidence type="ECO:0000313" key="11">
    <source>
        <dbReference type="Proteomes" id="UP000449547"/>
    </source>
</evidence>
<comment type="catalytic activity">
    <reaction evidence="8">
        <text>fluoride(in) = fluoride(out)</text>
        <dbReference type="Rhea" id="RHEA:76159"/>
        <dbReference type="ChEBI" id="CHEBI:17051"/>
    </reaction>
    <physiologicalReaction direction="left-to-right" evidence="8">
        <dbReference type="Rhea" id="RHEA:76160"/>
    </physiologicalReaction>
</comment>
<dbReference type="EMBL" id="SWFT01000004">
    <property type="protein sequence ID" value="KAA8908713.1"/>
    <property type="molecule type" value="Genomic_DNA"/>
</dbReference>
<dbReference type="AlphaFoldDB" id="A0A642UZA8"/>
<feature type="transmembrane region" description="Helical" evidence="9">
    <location>
        <begin position="283"/>
        <end position="305"/>
    </location>
</feature>
<dbReference type="VEuPathDB" id="FungiDB:DIURU_000026"/>
<dbReference type="OMA" id="CYDLQHV"/>
<dbReference type="RefSeq" id="XP_034015141.1">
    <property type="nucleotide sequence ID" value="XM_034155268.1"/>
</dbReference>
<reference evidence="10 11" key="1">
    <citation type="submission" date="2019-07" db="EMBL/GenBank/DDBJ databases">
        <title>Genome assembly of two rare yeast pathogens: Diutina rugosa and Trichomonascus ciferrii.</title>
        <authorList>
            <person name="Mixao V."/>
            <person name="Saus E."/>
            <person name="Hansen A."/>
            <person name="Lass-Flor C."/>
            <person name="Gabaldon T."/>
        </authorList>
    </citation>
    <scope>NUCLEOTIDE SEQUENCE [LARGE SCALE GENOMIC DNA]</scope>
    <source>
        <strain evidence="10 11">CBS 613</strain>
    </source>
</reference>
<dbReference type="Pfam" id="PF02537">
    <property type="entry name" value="CRCB"/>
    <property type="match status" value="2"/>
</dbReference>
<evidence type="ECO:0000313" key="10">
    <source>
        <dbReference type="EMBL" id="KAA8908713.1"/>
    </source>
</evidence>
<feature type="transmembrane region" description="Helical" evidence="9">
    <location>
        <begin position="209"/>
        <end position="231"/>
    </location>
</feature>
<evidence type="ECO:0000256" key="2">
    <source>
        <dbReference type="ARBA" id="ARBA00004651"/>
    </source>
</evidence>
<evidence type="ECO:0000256" key="6">
    <source>
        <dbReference type="ARBA" id="ARBA00023136"/>
    </source>
</evidence>
<dbReference type="OrthoDB" id="409792at2759"/>
<feature type="transmembrane region" description="Helical" evidence="9">
    <location>
        <begin position="74"/>
        <end position="94"/>
    </location>
</feature>
<comment type="caution">
    <text evidence="10">The sequence shown here is derived from an EMBL/GenBank/DDBJ whole genome shotgun (WGS) entry which is preliminary data.</text>
</comment>
<keyword evidence="5 9" id="KW-1133">Transmembrane helix</keyword>
<name>A0A642UZA8_DIURU</name>
<evidence type="ECO:0000256" key="9">
    <source>
        <dbReference type="SAM" id="Phobius"/>
    </source>
</evidence>
<evidence type="ECO:0000256" key="8">
    <source>
        <dbReference type="ARBA" id="ARBA00035585"/>
    </source>
</evidence>
<dbReference type="PANTHER" id="PTHR28259">
    <property type="entry name" value="FLUORIDE EXPORT PROTEIN 1-RELATED"/>
    <property type="match status" value="1"/>
</dbReference>
<feature type="transmembrane region" description="Helical" evidence="9">
    <location>
        <begin position="114"/>
        <end position="135"/>
    </location>
</feature>
<gene>
    <name evidence="10" type="ORF">DIURU_000026</name>
</gene>
<protein>
    <submittedName>
        <fullName evidence="10">Uncharacterized protein</fullName>
    </submittedName>
</protein>
<proteinExistence type="inferred from homology"/>
<dbReference type="GO" id="GO:1903425">
    <property type="term" value="F:fluoride transmembrane transporter activity"/>
    <property type="evidence" value="ECO:0007669"/>
    <property type="project" value="TreeGrafter"/>
</dbReference>
<evidence type="ECO:0000256" key="7">
    <source>
        <dbReference type="ARBA" id="ARBA00035120"/>
    </source>
</evidence>
<keyword evidence="3" id="KW-1003">Cell membrane</keyword>
<dbReference type="InterPro" id="IPR003691">
    <property type="entry name" value="FluC"/>
</dbReference>
<sequence length="311" mass="33572">MAITWRLDDIYTGLWVLHGSIWGVLARKGLIALTSFSSAYLGGVVWANFAACVVMGCLQASTKIWTQVGHPNPIFIGLTTGFCGTLSSFSSVIVESVTLAINIDHVSVPAPGYGTMQVFDVIIGQFAISYVGLLLGGHLGEWLEQTVPKFDRGYRFMVVIGAAIGVGLIIADAIIIGTVASSREWTFSVLFAPLGALIRWQLSKLNNAQWFYGTYIANVVGTVSLSVFSLLQFGLTTHRTPLVTNYTARQVLVGLDDGFCGGLTTVSTFVVELKKSSRGKAYVYIIASVLPSFIMVLLVLGSYHWTKGLAR</sequence>
<comment type="function">
    <text evidence="1">Fluoride channel required for the rapid expulsion of cytoplasmic fluoride.</text>
</comment>
<feature type="transmembrane region" description="Helical" evidence="9">
    <location>
        <begin position="39"/>
        <end position="62"/>
    </location>
</feature>
<dbReference type="GeneID" id="54778679"/>
<evidence type="ECO:0000256" key="3">
    <source>
        <dbReference type="ARBA" id="ARBA00022475"/>
    </source>
</evidence>
<keyword evidence="11" id="KW-1185">Reference proteome</keyword>
<comment type="subcellular location">
    <subcellularLocation>
        <location evidence="2">Cell membrane</location>
        <topology evidence="2">Multi-pass membrane protein</topology>
    </subcellularLocation>
</comment>
<evidence type="ECO:0000256" key="4">
    <source>
        <dbReference type="ARBA" id="ARBA00022692"/>
    </source>
</evidence>
<accession>A0A642UZA8</accession>
<dbReference type="Proteomes" id="UP000449547">
    <property type="component" value="Unassembled WGS sequence"/>
</dbReference>
<dbReference type="GO" id="GO:0005886">
    <property type="term" value="C:plasma membrane"/>
    <property type="evidence" value="ECO:0007669"/>
    <property type="project" value="UniProtKB-SubCell"/>
</dbReference>
<keyword evidence="6 9" id="KW-0472">Membrane</keyword>
<feature type="transmembrane region" description="Helical" evidence="9">
    <location>
        <begin position="251"/>
        <end position="271"/>
    </location>
</feature>
<feature type="transmembrane region" description="Helical" evidence="9">
    <location>
        <begin position="12"/>
        <end position="33"/>
    </location>
</feature>
<dbReference type="PANTHER" id="PTHR28259:SF1">
    <property type="entry name" value="FLUORIDE EXPORT PROTEIN 1-RELATED"/>
    <property type="match status" value="1"/>
</dbReference>
<organism evidence="10 11">
    <name type="scientific">Diutina rugosa</name>
    <name type="common">Yeast</name>
    <name type="synonym">Candida rugosa</name>
    <dbReference type="NCBI Taxonomy" id="5481"/>
    <lineage>
        <taxon>Eukaryota</taxon>
        <taxon>Fungi</taxon>
        <taxon>Dikarya</taxon>
        <taxon>Ascomycota</taxon>
        <taxon>Saccharomycotina</taxon>
        <taxon>Pichiomycetes</taxon>
        <taxon>Debaryomycetaceae</taxon>
        <taxon>Diutina</taxon>
    </lineage>
</organism>
<feature type="transmembrane region" description="Helical" evidence="9">
    <location>
        <begin position="156"/>
        <end position="179"/>
    </location>
</feature>
<keyword evidence="4 9" id="KW-0812">Transmembrane</keyword>
<comment type="similarity">
    <text evidence="7">Belongs to the fluoride channel Fluc/FEX (TC 1.A.43) family.</text>
</comment>
<evidence type="ECO:0000256" key="1">
    <source>
        <dbReference type="ARBA" id="ARBA00002598"/>
    </source>
</evidence>
<evidence type="ECO:0000256" key="5">
    <source>
        <dbReference type="ARBA" id="ARBA00022989"/>
    </source>
</evidence>